<dbReference type="GO" id="GO:0004497">
    <property type="term" value="F:monooxygenase activity"/>
    <property type="evidence" value="ECO:0007669"/>
    <property type="project" value="UniProtKB-KW"/>
</dbReference>
<keyword evidence="3" id="KW-1185">Reference proteome</keyword>
<dbReference type="InParanoid" id="A0A395JLN8"/>
<dbReference type="SUPFAM" id="SSF54909">
    <property type="entry name" value="Dimeric alpha+beta barrel"/>
    <property type="match status" value="1"/>
</dbReference>
<dbReference type="PANTHER" id="PTHR33336">
    <property type="entry name" value="QUINOL MONOOXYGENASE YGIN-RELATED"/>
    <property type="match status" value="1"/>
</dbReference>
<dbReference type="Pfam" id="PF03992">
    <property type="entry name" value="ABM"/>
    <property type="match status" value="1"/>
</dbReference>
<feature type="domain" description="ABM" evidence="1">
    <location>
        <begin position="2"/>
        <end position="90"/>
    </location>
</feature>
<dbReference type="OrthoDB" id="9812192at2"/>
<organism evidence="2 3">
    <name type="scientific">Arenicella xantha</name>
    <dbReference type="NCBI Taxonomy" id="644221"/>
    <lineage>
        <taxon>Bacteria</taxon>
        <taxon>Pseudomonadati</taxon>
        <taxon>Pseudomonadota</taxon>
        <taxon>Gammaproteobacteria</taxon>
        <taxon>Arenicellales</taxon>
        <taxon>Arenicellaceae</taxon>
        <taxon>Arenicella</taxon>
    </lineage>
</organism>
<reference evidence="2 3" key="1">
    <citation type="submission" date="2018-06" db="EMBL/GenBank/DDBJ databases">
        <title>Genomic Encyclopedia of Type Strains, Phase IV (KMG-IV): sequencing the most valuable type-strain genomes for metagenomic binning, comparative biology and taxonomic classification.</title>
        <authorList>
            <person name="Goeker M."/>
        </authorList>
    </citation>
    <scope>NUCLEOTIDE SEQUENCE [LARGE SCALE GENOMIC DNA]</scope>
    <source>
        <strain evidence="2 3">DSM 24032</strain>
    </source>
</reference>
<dbReference type="RefSeq" id="WP_113954448.1">
    <property type="nucleotide sequence ID" value="NZ_QNRT01000002.1"/>
</dbReference>
<dbReference type="Proteomes" id="UP000253083">
    <property type="component" value="Unassembled WGS sequence"/>
</dbReference>
<keyword evidence="2" id="KW-0560">Oxidoreductase</keyword>
<dbReference type="Gene3D" id="3.30.70.100">
    <property type="match status" value="1"/>
</dbReference>
<dbReference type="PROSITE" id="PS51725">
    <property type="entry name" value="ABM"/>
    <property type="match status" value="1"/>
</dbReference>
<dbReference type="InterPro" id="IPR011008">
    <property type="entry name" value="Dimeric_a/b-barrel"/>
</dbReference>
<evidence type="ECO:0000313" key="2">
    <source>
        <dbReference type="EMBL" id="RBP51703.1"/>
    </source>
</evidence>
<comment type="caution">
    <text evidence="2">The sequence shown here is derived from an EMBL/GenBank/DDBJ whole genome shotgun (WGS) entry which is preliminary data.</text>
</comment>
<dbReference type="InterPro" id="IPR007138">
    <property type="entry name" value="ABM_dom"/>
</dbReference>
<keyword evidence="2" id="KW-0503">Monooxygenase</keyword>
<evidence type="ECO:0000259" key="1">
    <source>
        <dbReference type="PROSITE" id="PS51725"/>
    </source>
</evidence>
<protein>
    <submittedName>
        <fullName evidence="2">Quinol monooxygenase YgiN</fullName>
    </submittedName>
</protein>
<dbReference type="PANTHER" id="PTHR33336:SF15">
    <property type="entry name" value="ABM DOMAIN-CONTAINING PROTEIN"/>
    <property type="match status" value="1"/>
</dbReference>
<gene>
    <name evidence="2" type="ORF">DFR28_1021136</name>
</gene>
<dbReference type="AlphaFoldDB" id="A0A395JLN8"/>
<sequence>MIIVWGAIEASEQNLAELLALSLAHVRRSRLEPGCIQHSVQIDAENPHRIVFYEEWQDTAALQTHFAVPASNDFVRQLRALCQTTPEMKIYRAEPVEM</sequence>
<accession>A0A395JLN8</accession>
<dbReference type="InterPro" id="IPR050744">
    <property type="entry name" value="AI-2_Isomerase_LsrG"/>
</dbReference>
<name>A0A395JLN8_9GAMM</name>
<evidence type="ECO:0000313" key="3">
    <source>
        <dbReference type="Proteomes" id="UP000253083"/>
    </source>
</evidence>
<dbReference type="EMBL" id="QNRT01000002">
    <property type="protein sequence ID" value="RBP51703.1"/>
    <property type="molecule type" value="Genomic_DNA"/>
</dbReference>
<proteinExistence type="predicted"/>